<dbReference type="OrthoDB" id="3268648at2"/>
<dbReference type="STRING" id="113562.SAMN04489716_1455"/>
<feature type="region of interest" description="Disordered" evidence="1">
    <location>
        <begin position="145"/>
        <end position="170"/>
    </location>
</feature>
<evidence type="ECO:0000313" key="3">
    <source>
        <dbReference type="Proteomes" id="UP000198688"/>
    </source>
</evidence>
<reference evidence="2" key="1">
    <citation type="submission" date="2016-10" db="EMBL/GenBank/DDBJ databases">
        <authorList>
            <person name="de Groot N.N."/>
        </authorList>
    </citation>
    <scope>NUCLEOTIDE SEQUENCE [LARGE SCALE GENOMIC DNA]</scope>
    <source>
        <strain evidence="2">DSM 43941</strain>
    </source>
</reference>
<name>A0A1H1UJS6_9ACTN</name>
<evidence type="ECO:0008006" key="4">
    <source>
        <dbReference type="Google" id="ProtNLM"/>
    </source>
</evidence>
<evidence type="ECO:0000256" key="1">
    <source>
        <dbReference type="SAM" id="MobiDB-lite"/>
    </source>
</evidence>
<dbReference type="Proteomes" id="UP000198688">
    <property type="component" value="Chromosome I"/>
</dbReference>
<organism evidence="2 3">
    <name type="scientific">Actinoplanes derwentensis</name>
    <dbReference type="NCBI Taxonomy" id="113562"/>
    <lineage>
        <taxon>Bacteria</taxon>
        <taxon>Bacillati</taxon>
        <taxon>Actinomycetota</taxon>
        <taxon>Actinomycetes</taxon>
        <taxon>Micromonosporales</taxon>
        <taxon>Micromonosporaceae</taxon>
        <taxon>Actinoplanes</taxon>
    </lineage>
</organism>
<feature type="compositionally biased region" description="Low complexity" evidence="1">
    <location>
        <begin position="157"/>
        <end position="170"/>
    </location>
</feature>
<gene>
    <name evidence="2" type="ORF">SAMN04489716_1455</name>
</gene>
<proteinExistence type="predicted"/>
<sequence>MLENHDAPPRFRRRLAAGIAILVAGAAFLAVRQSSTRPPETPPTAATATTVKLARRDLNTSKTMTGTIGYGTPRALAGHREATVTWLPEAGAQIRRGRQLYRADDRPVPLFYGEMPLYRTLTGEGLVGRDVRIIAENLTALGYPIGPQPSPGERVRPPSQTASAAAAVRPPRVTVRSDEGVLTARMIKAIKKWQEDLGLPVTGAVAVGDVEILSGAVRVDSVFVQPGASANGPLMSVTPTRKVITVAAELAESASIERGAKVTVTLPDDKSTPGRVLSVGRALSTPEGSVGSEAPSLSVTVIVNNPAAISKIDSADVQVGFAGEIRTDVLAAPVEALIALSEGGYAVQTPTGLVAVTTGMFAQGWVEIAGPALAEDTEVAVAE</sequence>
<dbReference type="InterPro" id="IPR036365">
    <property type="entry name" value="PGBD-like_sf"/>
</dbReference>
<dbReference type="SUPFAM" id="SSF47090">
    <property type="entry name" value="PGBD-like"/>
    <property type="match status" value="1"/>
</dbReference>
<evidence type="ECO:0000313" key="2">
    <source>
        <dbReference type="EMBL" id="SDS72476.1"/>
    </source>
</evidence>
<protein>
    <recommendedName>
        <fullName evidence="4">Multidrug efflux pump subunit AcrA (Membrane-fusion protein)</fullName>
    </recommendedName>
</protein>
<dbReference type="AlphaFoldDB" id="A0A1H1UJS6"/>
<keyword evidence="3" id="KW-1185">Reference proteome</keyword>
<dbReference type="EMBL" id="LT629758">
    <property type="protein sequence ID" value="SDS72476.1"/>
    <property type="molecule type" value="Genomic_DNA"/>
</dbReference>
<accession>A0A1H1UJS6</accession>
<dbReference type="RefSeq" id="WP_092542748.1">
    <property type="nucleotide sequence ID" value="NZ_BOMJ01000053.1"/>
</dbReference>